<protein>
    <recommendedName>
        <fullName evidence="3">Outer membrane protein</fullName>
    </recommendedName>
</protein>
<name>A0ABM7PNV4_9BACT</name>
<evidence type="ECO:0000313" key="1">
    <source>
        <dbReference type="EMBL" id="BCS99206.1"/>
    </source>
</evidence>
<dbReference type="InterPro" id="IPR026387">
    <property type="entry name" value="OMP_w_GlyGly"/>
</dbReference>
<keyword evidence="2" id="KW-1185">Reference proteome</keyword>
<dbReference type="RefSeq" id="WP_236890553.1">
    <property type="nucleotide sequence ID" value="NZ_AP024488.1"/>
</dbReference>
<dbReference type="NCBIfam" id="TIGR04219">
    <property type="entry name" value="OMP_w_GlyGly"/>
    <property type="match status" value="1"/>
</dbReference>
<organism evidence="1 2">
    <name type="scientific">Desulfoluna limicola</name>
    <dbReference type="NCBI Taxonomy" id="2810562"/>
    <lineage>
        <taxon>Bacteria</taxon>
        <taxon>Pseudomonadati</taxon>
        <taxon>Thermodesulfobacteriota</taxon>
        <taxon>Desulfobacteria</taxon>
        <taxon>Desulfobacterales</taxon>
        <taxon>Desulfolunaceae</taxon>
        <taxon>Desulfoluna</taxon>
    </lineage>
</organism>
<dbReference type="EMBL" id="AP024488">
    <property type="protein sequence ID" value="BCS99206.1"/>
    <property type="molecule type" value="Genomic_DNA"/>
</dbReference>
<dbReference type="Proteomes" id="UP001320148">
    <property type="component" value="Chromosome"/>
</dbReference>
<reference evidence="1 2" key="1">
    <citation type="submission" date="2021-02" db="EMBL/GenBank/DDBJ databases">
        <title>Complete genome of Desulfoluna sp. strain ASN36.</title>
        <authorList>
            <person name="Takahashi A."/>
            <person name="Kojima H."/>
            <person name="Fukui M."/>
        </authorList>
    </citation>
    <scope>NUCLEOTIDE SEQUENCE [LARGE SCALE GENOMIC DNA]</scope>
    <source>
        <strain evidence="1 2">ASN36</strain>
    </source>
</reference>
<proteinExistence type="predicted"/>
<gene>
    <name evidence="1" type="ORF">DSLASN_48380</name>
</gene>
<evidence type="ECO:0000313" key="2">
    <source>
        <dbReference type="Proteomes" id="UP001320148"/>
    </source>
</evidence>
<sequence>MKRWFFILLVVAAVMAPGRSFALLGLVSVEGAVGGFMPSPSGDFQYDGSDLGDVESNFGFDRETFPAARLRVEMPLIIPNIYLMATPMEFDGSLSGDFNFGGTNFTANADTTLTLNQYDIGLFYSVPFLGMATLGRVGVDFGLDVRLLDLEVEMTEGGTKRTESVDVPVPLLFLAAQLNLIGGFALETEIRGLDVGYARVISAIGRVKYDTVGPLFVAAGYRHEEVVIDEDDIEADITFAGPFAEVGVSF</sequence>
<evidence type="ECO:0008006" key="3">
    <source>
        <dbReference type="Google" id="ProtNLM"/>
    </source>
</evidence>
<accession>A0ABM7PNV4</accession>